<evidence type="ECO:0000313" key="3">
    <source>
        <dbReference type="EMBL" id="MBD7948922.1"/>
    </source>
</evidence>
<comment type="caution">
    <text evidence="3">The sequence shown here is derived from an EMBL/GenBank/DDBJ whole genome shotgun (WGS) entry which is preliminary data.</text>
</comment>
<dbReference type="EMBL" id="JACSQQ010000001">
    <property type="protein sequence ID" value="MBD7948922.1"/>
    <property type="molecule type" value="Genomic_DNA"/>
</dbReference>
<organism evidence="3 4">
    <name type="scientific">Oerskovia rustica</name>
    <dbReference type="NCBI Taxonomy" id="2762237"/>
    <lineage>
        <taxon>Bacteria</taxon>
        <taxon>Bacillati</taxon>
        <taxon>Actinomycetota</taxon>
        <taxon>Actinomycetes</taxon>
        <taxon>Micrococcales</taxon>
        <taxon>Cellulomonadaceae</taxon>
        <taxon>Oerskovia</taxon>
    </lineage>
</organism>
<dbReference type="Proteomes" id="UP000641803">
    <property type="component" value="Unassembled WGS sequence"/>
</dbReference>
<proteinExistence type="predicted"/>
<dbReference type="PROSITE" id="PS51257">
    <property type="entry name" value="PROKAR_LIPOPROTEIN"/>
    <property type="match status" value="1"/>
</dbReference>
<dbReference type="RefSeq" id="WP_191794183.1">
    <property type="nucleotide sequence ID" value="NZ_JACSQQ010000001.1"/>
</dbReference>
<feature type="compositionally biased region" description="Polar residues" evidence="1">
    <location>
        <begin position="23"/>
        <end position="50"/>
    </location>
</feature>
<feature type="chain" id="PRO_5047288698" evidence="2">
    <location>
        <begin position="23"/>
        <end position="187"/>
    </location>
</feature>
<accession>A0ABR8RN85</accession>
<reference evidence="3 4" key="1">
    <citation type="submission" date="2020-08" db="EMBL/GenBank/DDBJ databases">
        <title>A Genomic Blueprint of the Chicken Gut Microbiome.</title>
        <authorList>
            <person name="Gilroy R."/>
            <person name="Ravi A."/>
            <person name="Getino M."/>
            <person name="Pursley I."/>
            <person name="Horton D.L."/>
            <person name="Alikhan N.-F."/>
            <person name="Baker D."/>
            <person name="Gharbi K."/>
            <person name="Hall N."/>
            <person name="Watson M."/>
            <person name="Adriaenssens E.M."/>
            <person name="Foster-Nyarko E."/>
            <person name="Jarju S."/>
            <person name="Secka A."/>
            <person name="Antonio M."/>
            <person name="Oren A."/>
            <person name="Chaudhuri R."/>
            <person name="La Ragione R.M."/>
            <person name="Hildebrand F."/>
            <person name="Pallen M.J."/>
        </authorList>
    </citation>
    <scope>NUCLEOTIDE SEQUENCE [LARGE SCALE GENOMIC DNA]</scope>
    <source>
        <strain evidence="3 4">Sa4CUA1</strain>
    </source>
</reference>
<keyword evidence="4" id="KW-1185">Reference proteome</keyword>
<evidence type="ECO:0000256" key="2">
    <source>
        <dbReference type="SAM" id="SignalP"/>
    </source>
</evidence>
<gene>
    <name evidence="3" type="ORF">H9652_00685</name>
</gene>
<keyword evidence="2" id="KW-0732">Signal</keyword>
<feature type="signal peptide" evidence="2">
    <location>
        <begin position="1"/>
        <end position="22"/>
    </location>
</feature>
<feature type="compositionally biased region" description="Pro residues" evidence="1">
    <location>
        <begin position="55"/>
        <end position="86"/>
    </location>
</feature>
<name>A0ABR8RN85_9CELL</name>
<evidence type="ECO:0000313" key="4">
    <source>
        <dbReference type="Proteomes" id="UP000641803"/>
    </source>
</evidence>
<sequence>MTIKAVISTTALVLVLAGVASGCSTGGQSPEGADTSSPTAVEPSPTTTDDAVSPDPGPSSPAPSAPSTPSPSPTSAPAPSSSPGPAKPTVGSIDVMISNSTWDPAAGVVVRGFADTVDTEATCTLELSLSGVVRSVTSEALEGPTTMSCGELIVSSAEVSPGDWTAVLSYESTTAWGASAPVVVTVS</sequence>
<feature type="region of interest" description="Disordered" evidence="1">
    <location>
        <begin position="23"/>
        <end position="92"/>
    </location>
</feature>
<protein>
    <submittedName>
        <fullName evidence="3">Uncharacterized protein</fullName>
    </submittedName>
</protein>
<evidence type="ECO:0000256" key="1">
    <source>
        <dbReference type="SAM" id="MobiDB-lite"/>
    </source>
</evidence>